<evidence type="ECO:0000256" key="1">
    <source>
        <dbReference type="SAM" id="Phobius"/>
    </source>
</evidence>
<keyword evidence="3" id="KW-1185">Reference proteome</keyword>
<dbReference type="RefSeq" id="WP_172353692.1">
    <property type="nucleotide sequence ID" value="NZ_CP053661.1"/>
</dbReference>
<organism evidence="2 3">
    <name type="scientific">Thermoleptolyngbya sichuanensis A183</name>
    <dbReference type="NCBI Taxonomy" id="2737172"/>
    <lineage>
        <taxon>Bacteria</taxon>
        <taxon>Bacillati</taxon>
        <taxon>Cyanobacteriota</taxon>
        <taxon>Cyanophyceae</taxon>
        <taxon>Oculatellales</taxon>
        <taxon>Oculatellaceae</taxon>
        <taxon>Thermoleptolyngbya</taxon>
        <taxon>Thermoleptolyngbya sichuanensis</taxon>
    </lineage>
</organism>
<keyword evidence="1" id="KW-1133">Transmembrane helix</keyword>
<feature type="transmembrane region" description="Helical" evidence="1">
    <location>
        <begin position="69"/>
        <end position="89"/>
    </location>
</feature>
<proteinExistence type="predicted"/>
<dbReference type="InterPro" id="IPR007563">
    <property type="entry name" value="DUF554"/>
</dbReference>
<dbReference type="AlphaFoldDB" id="A0A6M8B5F7"/>
<feature type="transmembrane region" description="Helical" evidence="1">
    <location>
        <begin position="110"/>
        <end position="132"/>
    </location>
</feature>
<gene>
    <name evidence="2" type="ORF">HPC62_03060</name>
</gene>
<keyword evidence="1" id="KW-0812">Transmembrane</keyword>
<feature type="transmembrane region" description="Helical" evidence="1">
    <location>
        <begin position="12"/>
        <end position="32"/>
    </location>
</feature>
<accession>A0A6M8B5F7</accession>
<evidence type="ECO:0000313" key="3">
    <source>
        <dbReference type="Proteomes" id="UP000505210"/>
    </source>
</evidence>
<dbReference type="PANTHER" id="PTHR36111:SF2">
    <property type="entry name" value="INNER MEMBRANE PROTEIN"/>
    <property type="match status" value="1"/>
</dbReference>
<keyword evidence="1" id="KW-0472">Membrane</keyword>
<dbReference type="Proteomes" id="UP000505210">
    <property type="component" value="Chromosome"/>
</dbReference>
<dbReference type="Pfam" id="PF04474">
    <property type="entry name" value="DUF554"/>
    <property type="match status" value="1"/>
</dbReference>
<feature type="transmembrane region" description="Helical" evidence="1">
    <location>
        <begin position="196"/>
        <end position="217"/>
    </location>
</feature>
<dbReference type="EMBL" id="CP053661">
    <property type="protein sequence ID" value="QKD81282.1"/>
    <property type="molecule type" value="Genomic_DNA"/>
</dbReference>
<feature type="transmembrane region" description="Helical" evidence="1">
    <location>
        <begin position="152"/>
        <end position="175"/>
    </location>
</feature>
<name>A0A6M8B5F7_9CYAN</name>
<dbReference type="PANTHER" id="PTHR36111">
    <property type="entry name" value="INNER MEMBRANE PROTEIN-RELATED"/>
    <property type="match status" value="1"/>
</dbReference>
<feature type="transmembrane region" description="Helical" evidence="1">
    <location>
        <begin position="229"/>
        <end position="249"/>
    </location>
</feature>
<dbReference type="KEGG" id="theu:HPC62_03060"/>
<evidence type="ECO:0000313" key="2">
    <source>
        <dbReference type="EMBL" id="QKD81282.1"/>
    </source>
</evidence>
<protein>
    <submittedName>
        <fullName evidence="2">DUF554 domain-containing protein</fullName>
    </submittedName>
</protein>
<reference evidence="2 3" key="1">
    <citation type="submission" date="2020-05" db="EMBL/GenBank/DDBJ databases">
        <title>Complete genome sequence of of a novel Thermoleptolyngbya strain isolated from hot springs of Ganzi, Sichuan China.</title>
        <authorList>
            <person name="Tang J."/>
            <person name="Daroch M."/>
            <person name="Li L."/>
            <person name="Waleron K."/>
            <person name="Waleron M."/>
            <person name="Waleron M."/>
        </authorList>
    </citation>
    <scope>NUCLEOTIDE SEQUENCE [LARGE SCALE GENOMIC DNA]</scope>
    <source>
        <strain evidence="2 3">PKUAC-SCTA183</strain>
    </source>
</reference>
<sequence length="250" mass="26014">MLDFWAKTSGTWINVATVLLGTALGLLLTGHLPERMQRVIKQGLGLTTLFIGISMAGSLNQVRGGIVDGVILGLLALVAGGLLGEWWQIEERLAIAGDWLKYRVKGRGRFTDGFVTASLLFCIGPMAMIGSLNNGLVGDARLLTLKATMDGLAAIALTGSYGIGVGFSTLAILLYQGGLSLAAGLLARALPDPASSPPVLLATGVGGLMILSIGLNLLEIGNVRVGSFLPAPFLAPLVYWLAVWLTAAFA</sequence>